<sequence>MYFVRASGYIDKVVIVYKHIRCSNDGQESQPCRAITKSSMSDATLLNNKMVHKSVGFTANIIIANALRSHRFQAASQSPFKSYITFQESNAHIVIIVLLVLPKQFENRSGRKEYYNQLRLPPFDQVKSGLDLQAKLTNFSTSLCQVPVSNSLNLPCDIDDARRDFLTGKSIPINDNDAMDCITGVSMIDFMESEGQKTVENSLSLLSQICRYGLNNL</sequence>
<dbReference type="VEuPathDB" id="VectorBase:GPPI038315"/>
<proteinExistence type="predicted"/>
<name>A0A1B0BRJ3_9MUSC</name>
<reference evidence="2" key="1">
    <citation type="submission" date="2015-01" db="EMBL/GenBank/DDBJ databases">
        <authorList>
            <person name="Aksoy S."/>
            <person name="Warren W."/>
            <person name="Wilson R.K."/>
        </authorList>
    </citation>
    <scope>NUCLEOTIDE SEQUENCE [LARGE SCALE GENOMIC DNA]</scope>
    <source>
        <strain evidence="2">IAEA</strain>
    </source>
</reference>
<dbReference type="Proteomes" id="UP000092460">
    <property type="component" value="Unassembled WGS sequence"/>
</dbReference>
<protein>
    <submittedName>
        <fullName evidence="1">Uncharacterized protein</fullName>
    </submittedName>
</protein>
<evidence type="ECO:0000313" key="1">
    <source>
        <dbReference type="EnsemblMetazoa" id="GPPI038315-PA"/>
    </source>
</evidence>
<reference evidence="1" key="2">
    <citation type="submission" date="2020-05" db="UniProtKB">
        <authorList>
            <consortium name="EnsemblMetazoa"/>
        </authorList>
    </citation>
    <scope>IDENTIFICATION</scope>
    <source>
        <strain evidence="1">IAEA</strain>
    </source>
</reference>
<dbReference type="EnsemblMetazoa" id="GPPI038315-RA">
    <property type="protein sequence ID" value="GPPI038315-PA"/>
    <property type="gene ID" value="GPPI038315"/>
</dbReference>
<organism evidence="1 2">
    <name type="scientific">Glossina palpalis gambiensis</name>
    <dbReference type="NCBI Taxonomy" id="67801"/>
    <lineage>
        <taxon>Eukaryota</taxon>
        <taxon>Metazoa</taxon>
        <taxon>Ecdysozoa</taxon>
        <taxon>Arthropoda</taxon>
        <taxon>Hexapoda</taxon>
        <taxon>Insecta</taxon>
        <taxon>Pterygota</taxon>
        <taxon>Neoptera</taxon>
        <taxon>Endopterygota</taxon>
        <taxon>Diptera</taxon>
        <taxon>Brachycera</taxon>
        <taxon>Muscomorpha</taxon>
        <taxon>Hippoboscoidea</taxon>
        <taxon>Glossinidae</taxon>
        <taxon>Glossina</taxon>
    </lineage>
</organism>
<evidence type="ECO:0000313" key="2">
    <source>
        <dbReference type="Proteomes" id="UP000092460"/>
    </source>
</evidence>
<dbReference type="EMBL" id="JXJN01019118">
    <property type="status" value="NOT_ANNOTATED_CDS"/>
    <property type="molecule type" value="Genomic_DNA"/>
</dbReference>
<keyword evidence="2" id="KW-1185">Reference proteome</keyword>
<accession>A0A1B0BRJ3</accession>
<dbReference type="AlphaFoldDB" id="A0A1B0BRJ3"/>